<keyword evidence="2" id="KW-1185">Reference proteome</keyword>
<dbReference type="RefSeq" id="WP_011916017.1">
    <property type="nucleotide sequence ID" value="NC_009437.1"/>
</dbReference>
<evidence type="ECO:0000313" key="2">
    <source>
        <dbReference type="Proteomes" id="UP000000256"/>
    </source>
</evidence>
<dbReference type="Pfam" id="PF17132">
    <property type="entry name" value="Glyco_hydro_106"/>
    <property type="match status" value="1"/>
</dbReference>
<dbReference type="CDD" id="cd03143">
    <property type="entry name" value="A4_beta-galactosidase_middle_domain"/>
    <property type="match status" value="1"/>
</dbReference>
<proteinExistence type="predicted"/>
<dbReference type="HOGENOM" id="CLU_010993_0_0_9"/>
<evidence type="ECO:0000313" key="1">
    <source>
        <dbReference type="EMBL" id="ABP66063.1"/>
    </source>
</evidence>
<dbReference type="EMBL" id="CP000679">
    <property type="protein sequence ID" value="ABP66063.1"/>
    <property type="molecule type" value="Genomic_DNA"/>
</dbReference>
<dbReference type="eggNOG" id="COG3250">
    <property type="taxonomic scope" value="Bacteria"/>
</dbReference>
<dbReference type="KEGG" id="csc:Csac_0424"/>
<dbReference type="AlphaFoldDB" id="A4XGM8"/>
<dbReference type="Gene3D" id="2.60.120.260">
    <property type="entry name" value="Galactose-binding domain-like"/>
    <property type="match status" value="1"/>
</dbReference>
<accession>A4XGM8</accession>
<dbReference type="SUPFAM" id="SSF49785">
    <property type="entry name" value="Galactose-binding domain-like"/>
    <property type="match status" value="1"/>
</dbReference>
<evidence type="ECO:0008006" key="3">
    <source>
        <dbReference type="Google" id="ProtNLM"/>
    </source>
</evidence>
<dbReference type="InterPro" id="IPR008979">
    <property type="entry name" value="Galactose-bd-like_sf"/>
</dbReference>
<dbReference type="Proteomes" id="UP000000256">
    <property type="component" value="Chromosome"/>
</dbReference>
<dbReference type="STRING" id="351627.Csac_0424"/>
<dbReference type="PANTHER" id="PTHR36848:SF2">
    <property type="entry name" value="SECRETED PROTEIN"/>
    <property type="match status" value="1"/>
</dbReference>
<dbReference type="PANTHER" id="PTHR36848">
    <property type="entry name" value="DNA-BINDING PROTEIN (PUTATIVE SECRETED PROTEIN)-RELATED"/>
    <property type="match status" value="1"/>
</dbReference>
<sequence length="997" mass="115345">MLDLEKLKNPDNFYRCAPFWSWNDNLKEEELLREITEMHQKGYGGFFMHSRVGLVTEYLSEEWLSLVKKCIEHAKKLNMLAWFYDEDKWPSGFAGGAVALKNPSYRHKFLVLLKEDQIEQDDEVLSGFVHGGEKYIVAKRTMKLGDKWFNRSCYVDLLSKEVTQEFINLTHERYKKYCQEYFGDDAMPGIFTDEPTYLRVHYKDIPTLPWTEKFPERFLQKKGYDIKEHFEELFFNVGNYHKVRFDFFDVALEMFIENFTIPYAKWCEENGVMMTGHYMAEDTMRGQIEWIGAAMPHYEYMQLPGVDKLARHLEQTVTMKQVSSVAEQLGKKGVLCETFGTTGQHVSFLHRKWISDWQAVLGITYINPHLSLYSMRGERKRDYPPNLFYQQPWWEDEKFFADYLARISYIAGLGKRDVDVLVLHPISSALAEYSKFDDSVDKLDILLDKTVKELIANKIDFHFGDEIILSKYAQVENGKIKVGNYSYKVVVLPPLTNLRNTTLKLLQDFINAGGKVVALKDFMFSRFELCMIDGRKCEIPLKEKFISAADLNELVNILKEEVSNYIEVIDKKTGQNAKKIILQSRKLDDGNRIIFLANTDLQREAEITIKIPTDKNVFVADLIDFGVFKIPTLRRENGYVLIDATMYPASSLCLLVSNKELSQNTKNVASGVVFDNSFEYKTGSCEFDIELKNYNVLLLDRIKYEVDQKVVFEDCYCAQVWHNHFYNLPEGTPFKATYYFEVEKVPSKLFVAIECAENLDRILVNGQPVKFEKKSESFSPDQNFLDVNIGKIDITSFVKQGKNEIVISGRKSNNITAPGCHERVKNPKNHRPTEVEAIYLVGSFSLICVDETRFIITEPKKPCHFDITKDGYPFYVGSMSLKSSFEITKESSKRVYIKLNNVSASIAKVFVNGKKACTLFSQPFLADITEYVIEGKNELEIVLTNTLFNLIEANHKADVFDELYRRPQSFIDFENFTSRYMLLPFGLGSYSILTSNV</sequence>
<dbReference type="InterPro" id="IPR053161">
    <property type="entry name" value="Ulvan_degrading_GH"/>
</dbReference>
<name>A4XGM8_CALS8</name>
<protein>
    <recommendedName>
        <fullName evidence="3">Glycoside hydrolase</fullName>
    </recommendedName>
</protein>
<dbReference type="OrthoDB" id="9761519at2"/>
<reference evidence="1 2" key="1">
    <citation type="journal article" date="2008" name="Appl. Environ. Microbiol.">
        <title>Hydrogenomics of the extremely thermophilic bacterium Caldicellulosiruptor saccharolyticus.</title>
        <authorList>
            <person name="van de Werken H.J."/>
            <person name="Verhaart M.R."/>
            <person name="VanFossen A.L."/>
            <person name="Willquist K."/>
            <person name="Lewis D.L."/>
            <person name="Nichols J.D."/>
            <person name="Goorissen H.P."/>
            <person name="Mongodin E.F."/>
            <person name="Nelson K.E."/>
            <person name="van Niel E.W."/>
            <person name="Stams A.J."/>
            <person name="Ward D.E."/>
            <person name="de Vos W.M."/>
            <person name="van der Oost J."/>
            <person name="Kelly R.M."/>
            <person name="Kengen S.W."/>
        </authorList>
    </citation>
    <scope>NUCLEOTIDE SEQUENCE [LARGE SCALE GENOMIC DNA]</scope>
    <source>
        <strain evidence="2">ATCC 43494 / DSM 8903 / Tp8T 6331</strain>
    </source>
</reference>
<gene>
    <name evidence="1" type="ordered locus">Csac_0424</name>
</gene>
<organism evidence="1 2">
    <name type="scientific">Caldicellulosiruptor saccharolyticus (strain ATCC 43494 / DSM 8903 / Tp8T 6331)</name>
    <dbReference type="NCBI Taxonomy" id="351627"/>
    <lineage>
        <taxon>Bacteria</taxon>
        <taxon>Bacillati</taxon>
        <taxon>Bacillota</taxon>
        <taxon>Bacillota incertae sedis</taxon>
        <taxon>Caldicellulosiruptorales</taxon>
        <taxon>Caldicellulosiruptoraceae</taxon>
        <taxon>Caldicellulosiruptor</taxon>
    </lineage>
</organism>